<dbReference type="GO" id="GO:0008745">
    <property type="term" value="F:N-acetylmuramoyl-L-alanine amidase activity"/>
    <property type="evidence" value="ECO:0007669"/>
    <property type="project" value="InterPro"/>
</dbReference>
<dbReference type="InterPro" id="IPR036505">
    <property type="entry name" value="Amidase/PGRP_sf"/>
</dbReference>
<proteinExistence type="predicted"/>
<dbReference type="EMBL" id="DVIU01000137">
    <property type="protein sequence ID" value="HIS36359.1"/>
    <property type="molecule type" value="Genomic_DNA"/>
</dbReference>
<feature type="domain" description="N-acetylmuramoyl-L-alanine amidase" evidence="1">
    <location>
        <begin position="9"/>
        <end position="121"/>
    </location>
</feature>
<dbReference type="AlphaFoldDB" id="A0A9D1EZD9"/>
<dbReference type="GO" id="GO:0009253">
    <property type="term" value="P:peptidoglycan catabolic process"/>
    <property type="evidence" value="ECO:0007669"/>
    <property type="project" value="InterPro"/>
</dbReference>
<accession>A0A9D1EZD9</accession>
<sequence>MSILTKICLHWSAGAYFPCAEDLKAYHYCVDKIGRIYPGKHKPEDNLNCYDGNYAMHCGGGNTGCIGLSACAMAGFTSDKKQTKYPLTQKQVESLCCLAAYLSTKYGILISEKSVFTHYEFDQRRPKNKREGKIDITYLHYLPNLAINSVGKYLRQKIAWYREKIKQNKYKLIRKGDYYEFIVVA</sequence>
<name>A0A9D1EZD9_9BACT</name>
<gene>
    <name evidence="2" type="ORF">IAC10_06990</name>
</gene>
<evidence type="ECO:0000259" key="1">
    <source>
        <dbReference type="Pfam" id="PF01510"/>
    </source>
</evidence>
<evidence type="ECO:0000313" key="2">
    <source>
        <dbReference type="EMBL" id="HIS36359.1"/>
    </source>
</evidence>
<dbReference type="Pfam" id="PF01510">
    <property type="entry name" value="Amidase_2"/>
    <property type="match status" value="1"/>
</dbReference>
<dbReference type="SUPFAM" id="SSF55846">
    <property type="entry name" value="N-acetylmuramoyl-L-alanine amidase-like"/>
    <property type="match status" value="1"/>
</dbReference>
<comment type="caution">
    <text evidence="2">The sequence shown here is derived from an EMBL/GenBank/DDBJ whole genome shotgun (WGS) entry which is preliminary data.</text>
</comment>
<dbReference type="Gene3D" id="3.40.80.10">
    <property type="entry name" value="Peptidoglycan recognition protein-like"/>
    <property type="match status" value="1"/>
</dbReference>
<dbReference type="Proteomes" id="UP000823928">
    <property type="component" value="Unassembled WGS sequence"/>
</dbReference>
<organism evidence="2 3">
    <name type="scientific">Candidatus Scatousia excrementigallinarum</name>
    <dbReference type="NCBI Taxonomy" id="2840935"/>
    <lineage>
        <taxon>Bacteria</taxon>
        <taxon>Candidatus Scatousia</taxon>
    </lineage>
</organism>
<reference evidence="2" key="2">
    <citation type="journal article" date="2021" name="PeerJ">
        <title>Extensive microbial diversity within the chicken gut microbiome revealed by metagenomics and culture.</title>
        <authorList>
            <person name="Gilroy R."/>
            <person name="Ravi A."/>
            <person name="Getino M."/>
            <person name="Pursley I."/>
            <person name="Horton D.L."/>
            <person name="Alikhan N.F."/>
            <person name="Baker D."/>
            <person name="Gharbi K."/>
            <person name="Hall N."/>
            <person name="Watson M."/>
            <person name="Adriaenssens E.M."/>
            <person name="Foster-Nyarko E."/>
            <person name="Jarju S."/>
            <person name="Secka A."/>
            <person name="Antonio M."/>
            <person name="Oren A."/>
            <person name="Chaudhuri R.R."/>
            <person name="La Ragione R."/>
            <person name="Hildebrand F."/>
            <person name="Pallen M.J."/>
        </authorList>
    </citation>
    <scope>NUCLEOTIDE SEQUENCE</scope>
    <source>
        <strain evidence="2">6276</strain>
    </source>
</reference>
<reference evidence="2" key="1">
    <citation type="submission" date="2020-10" db="EMBL/GenBank/DDBJ databases">
        <authorList>
            <person name="Gilroy R."/>
        </authorList>
    </citation>
    <scope>NUCLEOTIDE SEQUENCE</scope>
    <source>
        <strain evidence="2">6276</strain>
    </source>
</reference>
<evidence type="ECO:0000313" key="3">
    <source>
        <dbReference type="Proteomes" id="UP000823928"/>
    </source>
</evidence>
<dbReference type="InterPro" id="IPR002502">
    <property type="entry name" value="Amidase_domain"/>
</dbReference>
<protein>
    <submittedName>
        <fullName evidence="2">N-acetylmuramoyl-L-alanine amidase</fullName>
    </submittedName>
</protein>